<dbReference type="EMBL" id="KV878345">
    <property type="protein sequence ID" value="OJJ45290.1"/>
    <property type="molecule type" value="Genomic_DNA"/>
</dbReference>
<dbReference type="Pfam" id="PF12754">
    <property type="entry name" value="Get5_N"/>
    <property type="match status" value="1"/>
</dbReference>
<sequence length="240" mass="26445">MTSEASFTKSFLSALDILPVKLRSDHVFDPQQVGLRVPYMLPRLQPPHPEMPKKVKRTVAPGASKSVTIRLKSARSPVLEFTLPNMPLATTSVPDLRDAVQARVVNMQDERVPLDKIKILYKRKPVTGKTVAEVLADEPDVLAGGKEVEFGVMIMGGAKVVEVEEEPAPAPAPAPPAADEKQAMETDEIPKPAVGPSGDEVVETEAFWTDLQGFMEQRLKDEAVARRLRTLFETTWKANR</sequence>
<evidence type="ECO:0000259" key="2">
    <source>
        <dbReference type="Pfam" id="PF12754"/>
    </source>
</evidence>
<dbReference type="RefSeq" id="XP_022579800.1">
    <property type="nucleotide sequence ID" value="XM_022728058.1"/>
</dbReference>
<dbReference type="AlphaFoldDB" id="A0A1L9SDJ7"/>
<dbReference type="PANTHER" id="PTHR12650:SF20">
    <property type="entry name" value="UBIQUITIN-LIKE DOMAIN-CONTAINING PROTEIN"/>
    <property type="match status" value="1"/>
</dbReference>
<organism evidence="4 5">
    <name type="scientific">Penicilliopsis zonata CBS 506.65</name>
    <dbReference type="NCBI Taxonomy" id="1073090"/>
    <lineage>
        <taxon>Eukaryota</taxon>
        <taxon>Fungi</taxon>
        <taxon>Dikarya</taxon>
        <taxon>Ascomycota</taxon>
        <taxon>Pezizomycotina</taxon>
        <taxon>Eurotiomycetes</taxon>
        <taxon>Eurotiomycetidae</taxon>
        <taxon>Eurotiales</taxon>
        <taxon>Aspergillaceae</taxon>
        <taxon>Penicilliopsis</taxon>
    </lineage>
</organism>
<gene>
    <name evidence="4" type="ORF">ASPZODRAFT_26653</name>
</gene>
<accession>A0A1L9SDJ7</accession>
<proteinExistence type="predicted"/>
<dbReference type="Pfam" id="PF17183">
    <property type="entry name" value="Get5_C"/>
    <property type="match status" value="1"/>
</dbReference>
<feature type="region of interest" description="Disordered" evidence="1">
    <location>
        <begin position="165"/>
        <end position="184"/>
    </location>
</feature>
<dbReference type="PANTHER" id="PTHR12650">
    <property type="entry name" value="40S RIBOSOMAL PROTEIN S30/UBIQUITIN-LIKE PROTEIN FUBI"/>
    <property type="match status" value="1"/>
</dbReference>
<dbReference type="InterPro" id="IPR024737">
    <property type="entry name" value="Get5_N"/>
</dbReference>
<reference evidence="5" key="1">
    <citation type="journal article" date="2017" name="Genome Biol.">
        <title>Comparative genomics reveals high biological diversity and specific adaptations in the industrially and medically important fungal genus Aspergillus.</title>
        <authorList>
            <person name="de Vries R.P."/>
            <person name="Riley R."/>
            <person name="Wiebenga A."/>
            <person name="Aguilar-Osorio G."/>
            <person name="Amillis S."/>
            <person name="Uchima C.A."/>
            <person name="Anderluh G."/>
            <person name="Asadollahi M."/>
            <person name="Askin M."/>
            <person name="Barry K."/>
            <person name="Battaglia E."/>
            <person name="Bayram O."/>
            <person name="Benocci T."/>
            <person name="Braus-Stromeyer S.A."/>
            <person name="Caldana C."/>
            <person name="Canovas D."/>
            <person name="Cerqueira G.C."/>
            <person name="Chen F."/>
            <person name="Chen W."/>
            <person name="Choi C."/>
            <person name="Clum A."/>
            <person name="Dos Santos R.A."/>
            <person name="Damasio A.R."/>
            <person name="Diallinas G."/>
            <person name="Emri T."/>
            <person name="Fekete E."/>
            <person name="Flipphi M."/>
            <person name="Freyberg S."/>
            <person name="Gallo A."/>
            <person name="Gournas C."/>
            <person name="Habgood R."/>
            <person name="Hainaut M."/>
            <person name="Harispe M.L."/>
            <person name="Henrissat B."/>
            <person name="Hilden K.S."/>
            <person name="Hope R."/>
            <person name="Hossain A."/>
            <person name="Karabika E."/>
            <person name="Karaffa L."/>
            <person name="Karanyi Z."/>
            <person name="Krasevec N."/>
            <person name="Kuo A."/>
            <person name="Kusch H."/>
            <person name="LaButti K."/>
            <person name="Lagendijk E.L."/>
            <person name="Lapidus A."/>
            <person name="Levasseur A."/>
            <person name="Lindquist E."/>
            <person name="Lipzen A."/>
            <person name="Logrieco A.F."/>
            <person name="MacCabe A."/>
            <person name="Maekelae M.R."/>
            <person name="Malavazi I."/>
            <person name="Melin P."/>
            <person name="Meyer V."/>
            <person name="Mielnichuk N."/>
            <person name="Miskei M."/>
            <person name="Molnar A.P."/>
            <person name="Mule G."/>
            <person name="Ngan C.Y."/>
            <person name="Orejas M."/>
            <person name="Orosz E."/>
            <person name="Ouedraogo J.P."/>
            <person name="Overkamp K.M."/>
            <person name="Park H.-S."/>
            <person name="Perrone G."/>
            <person name="Piumi F."/>
            <person name="Punt P.J."/>
            <person name="Ram A.F."/>
            <person name="Ramon A."/>
            <person name="Rauscher S."/>
            <person name="Record E."/>
            <person name="Riano-Pachon D.M."/>
            <person name="Robert V."/>
            <person name="Roehrig J."/>
            <person name="Ruller R."/>
            <person name="Salamov A."/>
            <person name="Salih N.S."/>
            <person name="Samson R.A."/>
            <person name="Sandor E."/>
            <person name="Sanguinetti M."/>
            <person name="Schuetze T."/>
            <person name="Sepcic K."/>
            <person name="Shelest E."/>
            <person name="Sherlock G."/>
            <person name="Sophianopoulou V."/>
            <person name="Squina F.M."/>
            <person name="Sun H."/>
            <person name="Susca A."/>
            <person name="Todd R.B."/>
            <person name="Tsang A."/>
            <person name="Unkles S.E."/>
            <person name="van de Wiele N."/>
            <person name="van Rossen-Uffink D."/>
            <person name="Oliveira J.V."/>
            <person name="Vesth T.C."/>
            <person name="Visser J."/>
            <person name="Yu J.-H."/>
            <person name="Zhou M."/>
            <person name="Andersen M.R."/>
            <person name="Archer D.B."/>
            <person name="Baker S.E."/>
            <person name="Benoit I."/>
            <person name="Brakhage A.A."/>
            <person name="Braus G.H."/>
            <person name="Fischer R."/>
            <person name="Frisvad J.C."/>
            <person name="Goldman G.H."/>
            <person name="Houbraken J."/>
            <person name="Oakley B."/>
            <person name="Pocsi I."/>
            <person name="Scazzocchio C."/>
            <person name="Seiboth B."/>
            <person name="vanKuyk P.A."/>
            <person name="Wortman J."/>
            <person name="Dyer P.S."/>
            <person name="Grigoriev I.V."/>
        </authorList>
    </citation>
    <scope>NUCLEOTIDE SEQUENCE [LARGE SCALE GENOMIC DNA]</scope>
    <source>
        <strain evidence="5">CBS 506.65</strain>
    </source>
</reference>
<evidence type="ECO:0000256" key="1">
    <source>
        <dbReference type="SAM" id="MobiDB-lite"/>
    </source>
</evidence>
<protein>
    <recommendedName>
        <fullName evidence="6">Ubiquitin-like domain-containing protein</fullName>
    </recommendedName>
</protein>
<evidence type="ECO:0008006" key="6">
    <source>
        <dbReference type="Google" id="ProtNLM"/>
    </source>
</evidence>
<dbReference type="Proteomes" id="UP000184188">
    <property type="component" value="Unassembled WGS sequence"/>
</dbReference>
<dbReference type="Gene3D" id="1.10.286.70">
    <property type="entry name" value="Get5 dimerization domain"/>
    <property type="match status" value="1"/>
</dbReference>
<evidence type="ECO:0000313" key="4">
    <source>
        <dbReference type="EMBL" id="OJJ45290.1"/>
    </source>
</evidence>
<keyword evidence="5" id="KW-1185">Reference proteome</keyword>
<dbReference type="VEuPathDB" id="FungiDB:ASPZODRAFT_26653"/>
<evidence type="ECO:0000259" key="3">
    <source>
        <dbReference type="Pfam" id="PF17183"/>
    </source>
</evidence>
<name>A0A1L9SDJ7_9EURO</name>
<evidence type="ECO:0000313" key="5">
    <source>
        <dbReference type="Proteomes" id="UP000184188"/>
    </source>
</evidence>
<dbReference type="OrthoDB" id="5366541at2759"/>
<dbReference type="GO" id="GO:0022627">
    <property type="term" value="C:cytosolic small ribosomal subunit"/>
    <property type="evidence" value="ECO:0007669"/>
    <property type="project" value="TreeGrafter"/>
</dbReference>
<dbReference type="GeneID" id="34614522"/>
<feature type="domain" description="Get5 N-terminal" evidence="2">
    <location>
        <begin position="7"/>
        <end position="157"/>
    </location>
</feature>
<feature type="domain" description="Get5 C-terminal" evidence="3">
    <location>
        <begin position="190"/>
        <end position="238"/>
    </location>
</feature>
<dbReference type="InterPro" id="IPR049256">
    <property type="entry name" value="Get5_C"/>
</dbReference>